<accession>A0A084JD64</accession>
<keyword evidence="5 9" id="KW-0238">DNA-binding</keyword>
<dbReference type="InterPro" id="IPR001789">
    <property type="entry name" value="Sig_transdc_resp-reg_receiver"/>
</dbReference>
<evidence type="ECO:0000256" key="1">
    <source>
        <dbReference type="ARBA" id="ARBA00018672"/>
    </source>
</evidence>
<dbReference type="STRING" id="29354.IO98_21965"/>
<dbReference type="Proteomes" id="UP000028525">
    <property type="component" value="Unassembled WGS sequence"/>
</dbReference>
<dbReference type="PANTHER" id="PTHR48111">
    <property type="entry name" value="REGULATOR OF RPOS"/>
    <property type="match status" value="1"/>
</dbReference>
<evidence type="ECO:0000256" key="2">
    <source>
        <dbReference type="ARBA" id="ARBA00022553"/>
    </source>
</evidence>
<dbReference type="FunFam" id="3.40.50.2300:FF:000001">
    <property type="entry name" value="DNA-binding response regulator PhoB"/>
    <property type="match status" value="1"/>
</dbReference>
<feature type="DNA-binding region" description="OmpR/PhoB-type" evidence="9">
    <location>
        <begin position="129"/>
        <end position="228"/>
    </location>
</feature>
<dbReference type="OrthoDB" id="9790442at2"/>
<dbReference type="Gene3D" id="6.10.250.690">
    <property type="match status" value="1"/>
</dbReference>
<keyword evidence="13" id="KW-1185">Reference proteome</keyword>
<reference evidence="12 13" key="1">
    <citation type="submission" date="2014-07" db="EMBL/GenBank/DDBJ databases">
        <title>Draft genome of Clostridium celerecrescens 152B isolated from sediments associated with methane hydrate from Krishna Godavari basin.</title>
        <authorList>
            <person name="Honkalas V.S."/>
            <person name="Dabir A.P."/>
            <person name="Arora P."/>
            <person name="Dhakephalkar P.K."/>
        </authorList>
    </citation>
    <scope>NUCLEOTIDE SEQUENCE [LARGE SCALE GENOMIC DNA]</scope>
    <source>
        <strain evidence="12 13">152B</strain>
    </source>
</reference>
<keyword evidence="3" id="KW-0902">Two-component regulatory system</keyword>
<dbReference type="EMBL" id="JPME01000039">
    <property type="protein sequence ID" value="KEZ86898.1"/>
    <property type="molecule type" value="Genomic_DNA"/>
</dbReference>
<evidence type="ECO:0000256" key="7">
    <source>
        <dbReference type="ARBA" id="ARBA00024867"/>
    </source>
</evidence>
<dbReference type="CDD" id="cd17574">
    <property type="entry name" value="REC_OmpR"/>
    <property type="match status" value="1"/>
</dbReference>
<proteinExistence type="predicted"/>
<dbReference type="PROSITE" id="PS51755">
    <property type="entry name" value="OMPR_PHOB"/>
    <property type="match status" value="1"/>
</dbReference>
<dbReference type="PROSITE" id="PS50110">
    <property type="entry name" value="RESPONSE_REGULATORY"/>
    <property type="match status" value="1"/>
</dbReference>
<evidence type="ECO:0000259" key="10">
    <source>
        <dbReference type="PROSITE" id="PS50110"/>
    </source>
</evidence>
<sequence>MKTILVVEDELSIRSFVCLNLKKREYHVLEAETGEKALMLFKSQKIDVVILDLMLPGIDGFTVCEEIRVLDPAAGIIMLTARSQDEDKVKGLILGADDYLTKPFHMKELEARILSLLRRLDYKTVSAAPTILRSGPFSLDSIRNKLSCSGIEIRITPTESCLLQFFMNNKNQEFTRDQILDEVWGTHYSGDPKVVDVNIRRIRRKIEPDPSSPKYLCTEWGYGYLWKE</sequence>
<dbReference type="Pfam" id="PF00072">
    <property type="entry name" value="Response_reg"/>
    <property type="match status" value="1"/>
</dbReference>
<evidence type="ECO:0000256" key="9">
    <source>
        <dbReference type="PROSITE-ProRule" id="PRU01091"/>
    </source>
</evidence>
<dbReference type="CDD" id="cd00383">
    <property type="entry name" value="trans_reg_C"/>
    <property type="match status" value="1"/>
</dbReference>
<dbReference type="SUPFAM" id="SSF52172">
    <property type="entry name" value="CheY-like"/>
    <property type="match status" value="1"/>
</dbReference>
<dbReference type="InterPro" id="IPR011006">
    <property type="entry name" value="CheY-like_superfamily"/>
</dbReference>
<dbReference type="PANTHER" id="PTHR48111:SF54">
    <property type="entry name" value="STAGE 0 SPORULATION PROTEIN A HOMOLOG"/>
    <property type="match status" value="1"/>
</dbReference>
<dbReference type="GO" id="GO:0006355">
    <property type="term" value="P:regulation of DNA-templated transcription"/>
    <property type="evidence" value="ECO:0007669"/>
    <property type="project" value="InterPro"/>
</dbReference>
<dbReference type="InterPro" id="IPR016032">
    <property type="entry name" value="Sig_transdc_resp-reg_C-effctor"/>
</dbReference>
<name>A0A084JD64_9FIRM</name>
<comment type="caution">
    <text evidence="12">The sequence shown here is derived from an EMBL/GenBank/DDBJ whole genome shotgun (WGS) entry which is preliminary data.</text>
</comment>
<feature type="domain" description="OmpR/PhoB-type" evidence="11">
    <location>
        <begin position="129"/>
        <end position="228"/>
    </location>
</feature>
<evidence type="ECO:0000256" key="5">
    <source>
        <dbReference type="ARBA" id="ARBA00023125"/>
    </source>
</evidence>
<keyword evidence="2 8" id="KW-0597">Phosphoprotein</keyword>
<feature type="domain" description="Response regulatory" evidence="10">
    <location>
        <begin position="3"/>
        <end position="117"/>
    </location>
</feature>
<comment type="function">
    <text evidence="7">May play the central regulatory role in sporulation. It may be an element of the effector pathway responsible for the activation of sporulation genes in response to nutritional stress. Spo0A may act in concert with spo0H (a sigma factor) to control the expression of some genes that are critical to the sporulation process.</text>
</comment>
<protein>
    <recommendedName>
        <fullName evidence="1">Stage 0 sporulation protein A homolog</fullName>
    </recommendedName>
</protein>
<dbReference type="InterPro" id="IPR039420">
    <property type="entry name" value="WalR-like"/>
</dbReference>
<dbReference type="GO" id="GO:0000976">
    <property type="term" value="F:transcription cis-regulatory region binding"/>
    <property type="evidence" value="ECO:0007669"/>
    <property type="project" value="TreeGrafter"/>
</dbReference>
<dbReference type="SUPFAM" id="SSF46894">
    <property type="entry name" value="C-terminal effector domain of the bipartite response regulators"/>
    <property type="match status" value="1"/>
</dbReference>
<evidence type="ECO:0000256" key="6">
    <source>
        <dbReference type="ARBA" id="ARBA00023163"/>
    </source>
</evidence>
<dbReference type="RefSeq" id="WP_038284503.1">
    <property type="nucleotide sequence ID" value="NZ_JPME01000039.1"/>
</dbReference>
<dbReference type="Gene3D" id="3.40.50.2300">
    <property type="match status" value="1"/>
</dbReference>
<keyword evidence="4" id="KW-0805">Transcription regulation</keyword>
<evidence type="ECO:0000256" key="4">
    <source>
        <dbReference type="ARBA" id="ARBA00023015"/>
    </source>
</evidence>
<evidence type="ECO:0000313" key="12">
    <source>
        <dbReference type="EMBL" id="KEZ86898.1"/>
    </source>
</evidence>
<dbReference type="GO" id="GO:0005829">
    <property type="term" value="C:cytosol"/>
    <property type="evidence" value="ECO:0007669"/>
    <property type="project" value="TreeGrafter"/>
</dbReference>
<dbReference type="SMART" id="SM00448">
    <property type="entry name" value="REC"/>
    <property type="match status" value="1"/>
</dbReference>
<dbReference type="InterPro" id="IPR036388">
    <property type="entry name" value="WH-like_DNA-bd_sf"/>
</dbReference>
<dbReference type="Pfam" id="PF00486">
    <property type="entry name" value="Trans_reg_C"/>
    <property type="match status" value="1"/>
</dbReference>
<dbReference type="SMART" id="SM00862">
    <property type="entry name" value="Trans_reg_C"/>
    <property type="match status" value="1"/>
</dbReference>
<dbReference type="Gene3D" id="1.10.10.10">
    <property type="entry name" value="Winged helix-like DNA-binding domain superfamily/Winged helix DNA-binding domain"/>
    <property type="match status" value="1"/>
</dbReference>
<keyword evidence="6" id="KW-0804">Transcription</keyword>
<organism evidence="12 13">
    <name type="scientific">Lacrimispora celerecrescens</name>
    <dbReference type="NCBI Taxonomy" id="29354"/>
    <lineage>
        <taxon>Bacteria</taxon>
        <taxon>Bacillati</taxon>
        <taxon>Bacillota</taxon>
        <taxon>Clostridia</taxon>
        <taxon>Lachnospirales</taxon>
        <taxon>Lachnospiraceae</taxon>
        <taxon>Lacrimispora</taxon>
    </lineage>
</organism>
<gene>
    <name evidence="12" type="ORF">IO98_21965</name>
</gene>
<dbReference type="InterPro" id="IPR001867">
    <property type="entry name" value="OmpR/PhoB-type_DNA-bd"/>
</dbReference>
<dbReference type="AlphaFoldDB" id="A0A084JD64"/>
<dbReference type="GO" id="GO:0000156">
    <property type="term" value="F:phosphorelay response regulator activity"/>
    <property type="evidence" value="ECO:0007669"/>
    <property type="project" value="TreeGrafter"/>
</dbReference>
<evidence type="ECO:0000259" key="11">
    <source>
        <dbReference type="PROSITE" id="PS51755"/>
    </source>
</evidence>
<dbReference type="GO" id="GO:0032993">
    <property type="term" value="C:protein-DNA complex"/>
    <property type="evidence" value="ECO:0007669"/>
    <property type="project" value="TreeGrafter"/>
</dbReference>
<evidence type="ECO:0000256" key="3">
    <source>
        <dbReference type="ARBA" id="ARBA00023012"/>
    </source>
</evidence>
<evidence type="ECO:0000313" key="13">
    <source>
        <dbReference type="Proteomes" id="UP000028525"/>
    </source>
</evidence>
<feature type="modified residue" description="4-aspartylphosphate" evidence="8">
    <location>
        <position position="52"/>
    </location>
</feature>
<evidence type="ECO:0000256" key="8">
    <source>
        <dbReference type="PROSITE-ProRule" id="PRU00169"/>
    </source>
</evidence>